<evidence type="ECO:0000256" key="3">
    <source>
        <dbReference type="ARBA" id="ARBA00022645"/>
    </source>
</evidence>
<dbReference type="Proteomes" id="UP001601059">
    <property type="component" value="Unassembled WGS sequence"/>
</dbReference>
<keyword evidence="6 17" id="KW-0808">Transferase</keyword>
<evidence type="ECO:0000259" key="15">
    <source>
        <dbReference type="Pfam" id="PF00905"/>
    </source>
</evidence>
<keyword evidence="11" id="KW-0511">Multifunctional enzyme</keyword>
<dbReference type="PANTHER" id="PTHR32282:SF11">
    <property type="entry name" value="PENICILLIN-BINDING PROTEIN 1B"/>
    <property type="match status" value="1"/>
</dbReference>
<keyword evidence="2" id="KW-1003">Cell membrane</keyword>
<dbReference type="Pfam" id="PF00912">
    <property type="entry name" value="Transgly"/>
    <property type="match status" value="1"/>
</dbReference>
<comment type="subcellular location">
    <subcellularLocation>
        <location evidence="1">Cell membrane</location>
    </subcellularLocation>
</comment>
<keyword evidence="10" id="KW-0472">Membrane</keyword>
<keyword evidence="7" id="KW-0378">Hydrolase</keyword>
<dbReference type="InterPro" id="IPR001460">
    <property type="entry name" value="PCN-bd_Tpept"/>
</dbReference>
<comment type="caution">
    <text evidence="17">The sequence shown here is derived from an EMBL/GenBank/DDBJ whole genome shotgun (WGS) entry which is preliminary data.</text>
</comment>
<dbReference type="Pfam" id="PF00905">
    <property type="entry name" value="Transpeptidase"/>
    <property type="match status" value="1"/>
</dbReference>
<dbReference type="Gene3D" id="3.40.710.10">
    <property type="entry name" value="DD-peptidase/beta-lactamase superfamily"/>
    <property type="match status" value="1"/>
</dbReference>
<evidence type="ECO:0000256" key="7">
    <source>
        <dbReference type="ARBA" id="ARBA00022801"/>
    </source>
</evidence>
<evidence type="ECO:0000256" key="4">
    <source>
        <dbReference type="ARBA" id="ARBA00022670"/>
    </source>
</evidence>
<keyword evidence="4" id="KW-0645">Protease</keyword>
<evidence type="ECO:0000256" key="9">
    <source>
        <dbReference type="ARBA" id="ARBA00022984"/>
    </source>
</evidence>
<evidence type="ECO:0000256" key="12">
    <source>
        <dbReference type="ARBA" id="ARBA00023316"/>
    </source>
</evidence>
<keyword evidence="5 17" id="KW-0328">Glycosyltransferase</keyword>
<organism evidence="17 18">
    <name type="scientific">Cytobacillus spartinae</name>
    <dbReference type="NCBI Taxonomy" id="3299023"/>
    <lineage>
        <taxon>Bacteria</taxon>
        <taxon>Bacillati</taxon>
        <taxon>Bacillota</taxon>
        <taxon>Bacilli</taxon>
        <taxon>Bacillales</taxon>
        <taxon>Bacillaceae</taxon>
        <taxon>Cytobacillus</taxon>
    </lineage>
</organism>
<evidence type="ECO:0000313" key="17">
    <source>
        <dbReference type="EMBL" id="MFE8702394.1"/>
    </source>
</evidence>
<dbReference type="RefSeq" id="WP_389362361.1">
    <property type="nucleotide sequence ID" value="NZ_JBIACK010000009.1"/>
</dbReference>
<name>A0ABW6KDY1_9BACI</name>
<dbReference type="InterPro" id="IPR012338">
    <property type="entry name" value="Beta-lactam/transpept-like"/>
</dbReference>
<feature type="domain" description="Glycosyl transferase family 51" evidence="16">
    <location>
        <begin position="60"/>
        <end position="235"/>
    </location>
</feature>
<evidence type="ECO:0000259" key="16">
    <source>
        <dbReference type="Pfam" id="PF00912"/>
    </source>
</evidence>
<dbReference type="Gene3D" id="1.10.3810.10">
    <property type="entry name" value="Biosynthetic peptidoglycan transglycosylase-like"/>
    <property type="match status" value="1"/>
</dbReference>
<evidence type="ECO:0000256" key="6">
    <source>
        <dbReference type="ARBA" id="ARBA00022679"/>
    </source>
</evidence>
<dbReference type="GO" id="GO:0016757">
    <property type="term" value="F:glycosyltransferase activity"/>
    <property type="evidence" value="ECO:0007669"/>
    <property type="project" value="UniProtKB-KW"/>
</dbReference>
<sequence length="620" mass="70358">MRTFTGYLIIFIFAPLFVSLVILLSSEASKVQSFHHVLDSRIKLDDSKLSQTSYVKDQNGSIISEIHKPMNRIYLSADKIPAFLKELFVTSEDQHFYEHLGFDVTAMGRALAVNLKASEIEQGASTITQQLARNLYLNHEKSYNRKLSELLYAYELERKYSKDEILELYINTIYFQNGAYGIEAASKLYFQKNTTDLTKAQLAFLASIPNNPSLYDPVNHFNRTKERQERLIDQLLVKGQVNHEEAERLKNEKINITLKKRIDLYPDYLTYVEYEFRQLVSQNEGFALKIAQLDEPTRSQLEKELDERVQEMIGSGIIIHTALNPTVQSTAKKAIETYLPYQDIQGSAAVIDHKQHQIIALIGGKHYKKYDFNRAFQGYRQPGSSIKPLLVYAPYIERTNASLSERISANSVCIGGYCPKNYGGGNYGNVSLEKAFINSYNTPAVRLLNSIGIEQGFTDLSHFRFSKVSNRDWVLPSAVGGFTYGMTPLELSSAYTVFANNGVYKTPRSITKVTNLNGDILYSWNEQPVTIWSKETVDKMRILLNKTVRSGTARNAYYNTSYIGGKTGTTNDYHDYWFIGLNGDVTAGVWVGKDKPSNIKSIESATPQLHIWRSIVSSMD</sequence>
<dbReference type="PANTHER" id="PTHR32282">
    <property type="entry name" value="BINDING PROTEIN TRANSPEPTIDASE, PUTATIVE-RELATED"/>
    <property type="match status" value="1"/>
</dbReference>
<evidence type="ECO:0000313" key="18">
    <source>
        <dbReference type="Proteomes" id="UP001601059"/>
    </source>
</evidence>
<proteinExistence type="predicted"/>
<reference evidence="17 18" key="1">
    <citation type="submission" date="2024-08" db="EMBL/GenBank/DDBJ databases">
        <title>Two novel Cytobacillus novel species.</title>
        <authorList>
            <person name="Liu G."/>
        </authorList>
    </citation>
    <scope>NUCLEOTIDE SEQUENCE [LARGE SCALE GENOMIC DNA]</scope>
    <source>
        <strain evidence="17 18">FJAT-54145</strain>
    </source>
</reference>
<dbReference type="SUPFAM" id="SSF53955">
    <property type="entry name" value="Lysozyme-like"/>
    <property type="match status" value="1"/>
</dbReference>
<keyword evidence="9" id="KW-0573">Peptidoglycan synthesis</keyword>
<accession>A0ABW6KDY1</accession>
<dbReference type="EC" id="2.4.-.-" evidence="17"/>
<evidence type="ECO:0000256" key="11">
    <source>
        <dbReference type="ARBA" id="ARBA00023268"/>
    </source>
</evidence>
<dbReference type="SUPFAM" id="SSF56601">
    <property type="entry name" value="beta-lactamase/transpeptidase-like"/>
    <property type="match status" value="1"/>
</dbReference>
<protein>
    <submittedName>
        <fullName evidence="17">Transglycosylase domain-containing protein</fullName>
        <ecNumber evidence="17">2.4.-.-</ecNumber>
    </submittedName>
</protein>
<keyword evidence="3" id="KW-0121">Carboxypeptidase</keyword>
<evidence type="ECO:0000256" key="10">
    <source>
        <dbReference type="ARBA" id="ARBA00023136"/>
    </source>
</evidence>
<evidence type="ECO:0000256" key="14">
    <source>
        <dbReference type="ARBA" id="ARBA00049902"/>
    </source>
</evidence>
<dbReference type="InterPro" id="IPR050396">
    <property type="entry name" value="Glycosyltr_51/Transpeptidase"/>
</dbReference>
<evidence type="ECO:0000256" key="1">
    <source>
        <dbReference type="ARBA" id="ARBA00004236"/>
    </source>
</evidence>
<dbReference type="EMBL" id="JBIACK010000009">
    <property type="protein sequence ID" value="MFE8702394.1"/>
    <property type="molecule type" value="Genomic_DNA"/>
</dbReference>
<keyword evidence="12" id="KW-0961">Cell wall biogenesis/degradation</keyword>
<evidence type="ECO:0000256" key="2">
    <source>
        <dbReference type="ARBA" id="ARBA00022475"/>
    </source>
</evidence>
<dbReference type="InterPro" id="IPR023346">
    <property type="entry name" value="Lysozyme-like_dom_sf"/>
</dbReference>
<feature type="domain" description="Penicillin-binding protein transpeptidase" evidence="15">
    <location>
        <begin position="346"/>
        <end position="580"/>
    </location>
</feature>
<gene>
    <name evidence="17" type="ORF">ACFYKX_17490</name>
</gene>
<evidence type="ECO:0000256" key="13">
    <source>
        <dbReference type="ARBA" id="ARBA00034000"/>
    </source>
</evidence>
<comment type="catalytic activity">
    <reaction evidence="14">
        <text>[GlcNAc-(1-&gt;4)-Mur2Ac(oyl-L-Ala-gamma-D-Glu-L-Lys-D-Ala-D-Ala)](n)-di-trans,octa-cis-undecaprenyl diphosphate + beta-D-GlcNAc-(1-&gt;4)-Mur2Ac(oyl-L-Ala-gamma-D-Glu-L-Lys-D-Ala-D-Ala)-di-trans,octa-cis-undecaprenyl diphosphate = [GlcNAc-(1-&gt;4)-Mur2Ac(oyl-L-Ala-gamma-D-Glu-L-Lys-D-Ala-D-Ala)](n+1)-di-trans,octa-cis-undecaprenyl diphosphate + di-trans,octa-cis-undecaprenyl diphosphate + H(+)</text>
        <dbReference type="Rhea" id="RHEA:23708"/>
        <dbReference type="Rhea" id="RHEA-COMP:9602"/>
        <dbReference type="Rhea" id="RHEA-COMP:9603"/>
        <dbReference type="ChEBI" id="CHEBI:15378"/>
        <dbReference type="ChEBI" id="CHEBI:58405"/>
        <dbReference type="ChEBI" id="CHEBI:60033"/>
        <dbReference type="ChEBI" id="CHEBI:78435"/>
        <dbReference type="EC" id="2.4.99.28"/>
    </reaction>
</comment>
<keyword evidence="8" id="KW-0133">Cell shape</keyword>
<comment type="catalytic activity">
    <reaction evidence="13">
        <text>Preferential cleavage: (Ac)2-L-Lys-D-Ala-|-D-Ala. Also transpeptidation of peptidyl-alanyl moieties that are N-acyl substituents of D-alanine.</text>
        <dbReference type="EC" id="3.4.16.4"/>
    </reaction>
</comment>
<evidence type="ECO:0000256" key="5">
    <source>
        <dbReference type="ARBA" id="ARBA00022676"/>
    </source>
</evidence>
<evidence type="ECO:0000256" key="8">
    <source>
        <dbReference type="ARBA" id="ARBA00022960"/>
    </source>
</evidence>
<keyword evidence="18" id="KW-1185">Reference proteome</keyword>
<dbReference type="InterPro" id="IPR001264">
    <property type="entry name" value="Glyco_trans_51"/>
</dbReference>
<dbReference type="InterPro" id="IPR036950">
    <property type="entry name" value="PBP_transglycosylase"/>
</dbReference>